<dbReference type="Gene3D" id="2.60.120.290">
    <property type="entry name" value="Spermadhesin, CUB domain"/>
    <property type="match status" value="3"/>
</dbReference>
<dbReference type="Pfam" id="PF00431">
    <property type="entry name" value="CUB"/>
    <property type="match status" value="1"/>
</dbReference>
<keyword evidence="5" id="KW-1185">Reference proteome</keyword>
<evidence type="ECO:0000259" key="3">
    <source>
        <dbReference type="PROSITE" id="PS01180"/>
    </source>
</evidence>
<comment type="caution">
    <text evidence="2">Lacks conserved residue(s) required for the propagation of feature annotation.</text>
</comment>
<dbReference type="CDD" id="cd00041">
    <property type="entry name" value="CUB"/>
    <property type="match status" value="2"/>
</dbReference>
<feature type="domain" description="CUB" evidence="3">
    <location>
        <begin position="255"/>
        <end position="372"/>
    </location>
</feature>
<dbReference type="OrthoDB" id="6369184at2759"/>
<dbReference type="SUPFAM" id="SSF49854">
    <property type="entry name" value="Spermadhesin, CUB domain"/>
    <property type="match status" value="3"/>
</dbReference>
<sequence>MTVTDGYRTEGERVPGTSCDYLFSRTTTGHNSTSGVFYSLGYPSSYPRKARCAYNFRASCLDREDVIKVHDGGSALSPVIAVLCNQMSRTEIISSSHQIFIEMATSSYWPGHGFVASYHFLTLESRPEDEENKAVEGPAVSATRYSCEVLIRSEYRRAGTVTSPGYPGPNLSGSRCRFAFIGSGKERIRIHVKHYNPSLYSCGIQLFNQMEGKRKPIPIPCLQAGPWLPIMSSGHRLEIDLDNETTIFRAEYIFLKSRYSADDYLSGSFHSPNFPGPYPVATECHYFFHGARGHRIRIHFSYFDMDGVSPCNSKTRSDYIEFFNFPDRLSRRHCGQLEPFEVLLERRFFRVTFRSGSKRGMGTGFNASYQFLSYPKPAHHGLLPVSSSAKSLNGIICLVSIIAFILH</sequence>
<evidence type="ECO:0000256" key="2">
    <source>
        <dbReference type="PROSITE-ProRule" id="PRU00059"/>
    </source>
</evidence>
<evidence type="ECO:0000256" key="1">
    <source>
        <dbReference type="ARBA" id="ARBA00023157"/>
    </source>
</evidence>
<dbReference type="InterPro" id="IPR035914">
    <property type="entry name" value="Sperma_CUB_dom_sf"/>
</dbReference>
<dbReference type="Proteomes" id="UP001152798">
    <property type="component" value="Chromosome 7"/>
</dbReference>
<feature type="domain" description="CUB" evidence="3">
    <location>
        <begin position="147"/>
        <end position="255"/>
    </location>
</feature>
<dbReference type="InterPro" id="IPR000859">
    <property type="entry name" value="CUB_dom"/>
</dbReference>
<dbReference type="PANTHER" id="PTHR47537">
    <property type="entry name" value="CUBILIN"/>
    <property type="match status" value="1"/>
</dbReference>
<name>A0A9P0HU28_NEZVI</name>
<feature type="domain" description="CUB" evidence="3">
    <location>
        <begin position="19"/>
        <end position="121"/>
    </location>
</feature>
<organism evidence="4 5">
    <name type="scientific">Nezara viridula</name>
    <name type="common">Southern green stink bug</name>
    <name type="synonym">Cimex viridulus</name>
    <dbReference type="NCBI Taxonomy" id="85310"/>
    <lineage>
        <taxon>Eukaryota</taxon>
        <taxon>Metazoa</taxon>
        <taxon>Ecdysozoa</taxon>
        <taxon>Arthropoda</taxon>
        <taxon>Hexapoda</taxon>
        <taxon>Insecta</taxon>
        <taxon>Pterygota</taxon>
        <taxon>Neoptera</taxon>
        <taxon>Paraneoptera</taxon>
        <taxon>Hemiptera</taxon>
        <taxon>Heteroptera</taxon>
        <taxon>Panheteroptera</taxon>
        <taxon>Pentatomomorpha</taxon>
        <taxon>Pentatomoidea</taxon>
        <taxon>Pentatomidae</taxon>
        <taxon>Pentatominae</taxon>
        <taxon>Nezara</taxon>
    </lineage>
</organism>
<dbReference type="AlphaFoldDB" id="A0A9P0HU28"/>
<keyword evidence="1" id="KW-1015">Disulfide bond</keyword>
<dbReference type="InterPro" id="IPR053207">
    <property type="entry name" value="Non-NMDA_GluR_Accessory"/>
</dbReference>
<dbReference type="PANTHER" id="PTHR47537:SF2">
    <property type="entry name" value="CUBILIN"/>
    <property type="match status" value="1"/>
</dbReference>
<evidence type="ECO:0000313" key="4">
    <source>
        <dbReference type="EMBL" id="CAH1408051.1"/>
    </source>
</evidence>
<protein>
    <recommendedName>
        <fullName evidence="3">CUB domain-containing protein</fullName>
    </recommendedName>
</protein>
<proteinExistence type="predicted"/>
<dbReference type="SMART" id="SM00042">
    <property type="entry name" value="CUB"/>
    <property type="match status" value="2"/>
</dbReference>
<dbReference type="PROSITE" id="PS01180">
    <property type="entry name" value="CUB"/>
    <property type="match status" value="3"/>
</dbReference>
<dbReference type="EMBL" id="OV725083">
    <property type="protein sequence ID" value="CAH1408051.1"/>
    <property type="molecule type" value="Genomic_DNA"/>
</dbReference>
<dbReference type="GO" id="GO:0005886">
    <property type="term" value="C:plasma membrane"/>
    <property type="evidence" value="ECO:0007669"/>
    <property type="project" value="TreeGrafter"/>
</dbReference>
<gene>
    <name evidence="4" type="ORF">NEZAVI_LOCUS15651</name>
</gene>
<accession>A0A9P0HU28</accession>
<reference evidence="4" key="1">
    <citation type="submission" date="2022-01" db="EMBL/GenBank/DDBJ databases">
        <authorList>
            <person name="King R."/>
        </authorList>
    </citation>
    <scope>NUCLEOTIDE SEQUENCE</scope>
</reference>
<evidence type="ECO:0000313" key="5">
    <source>
        <dbReference type="Proteomes" id="UP001152798"/>
    </source>
</evidence>